<evidence type="ECO:0008006" key="14">
    <source>
        <dbReference type="Google" id="ProtNLM"/>
    </source>
</evidence>
<dbReference type="InterPro" id="IPR012337">
    <property type="entry name" value="RNaseH-like_sf"/>
</dbReference>
<dbReference type="Pfam" id="PF02892">
    <property type="entry name" value="zf-BED"/>
    <property type="match status" value="1"/>
</dbReference>
<keyword evidence="4" id="KW-0862">Zinc</keyword>
<evidence type="ECO:0000313" key="13">
    <source>
        <dbReference type="Proteomes" id="UP001152622"/>
    </source>
</evidence>
<dbReference type="OrthoDB" id="10046500at2759"/>
<evidence type="ECO:0000256" key="8">
    <source>
        <dbReference type="ARBA" id="ARBA00023242"/>
    </source>
</evidence>
<dbReference type="Gene3D" id="1.10.10.1070">
    <property type="entry name" value="Zinc finger, BED domain-containing"/>
    <property type="match status" value="1"/>
</dbReference>
<dbReference type="InterPro" id="IPR003656">
    <property type="entry name" value="Znf_BED"/>
</dbReference>
<evidence type="ECO:0000256" key="1">
    <source>
        <dbReference type="ARBA" id="ARBA00004123"/>
    </source>
</evidence>
<gene>
    <name evidence="12" type="ORF">SKAU_G00138010</name>
</gene>
<evidence type="ECO:0000256" key="6">
    <source>
        <dbReference type="ARBA" id="ARBA00023125"/>
    </source>
</evidence>
<accession>A0A9Q1J455</accession>
<dbReference type="Pfam" id="PF05699">
    <property type="entry name" value="Dimer_Tnp_hAT"/>
    <property type="match status" value="1"/>
</dbReference>
<evidence type="ECO:0000256" key="7">
    <source>
        <dbReference type="ARBA" id="ARBA00023163"/>
    </source>
</evidence>
<dbReference type="GO" id="GO:0005634">
    <property type="term" value="C:nucleus"/>
    <property type="evidence" value="ECO:0007669"/>
    <property type="project" value="UniProtKB-SubCell"/>
</dbReference>
<evidence type="ECO:0000256" key="5">
    <source>
        <dbReference type="ARBA" id="ARBA00023015"/>
    </source>
</evidence>
<feature type="domain" description="HAT C-terminal dimerisation" evidence="11">
    <location>
        <begin position="516"/>
        <end position="596"/>
    </location>
</feature>
<dbReference type="Proteomes" id="UP001152622">
    <property type="component" value="Chromosome 4"/>
</dbReference>
<dbReference type="SUPFAM" id="SSF140996">
    <property type="entry name" value="Hermes dimerisation domain"/>
    <property type="match status" value="1"/>
</dbReference>
<evidence type="ECO:0000256" key="9">
    <source>
        <dbReference type="SAM" id="MobiDB-lite"/>
    </source>
</evidence>
<proteinExistence type="predicted"/>
<dbReference type="GO" id="GO:0008270">
    <property type="term" value="F:zinc ion binding"/>
    <property type="evidence" value="ECO:0007669"/>
    <property type="project" value="UniProtKB-KW"/>
</dbReference>
<evidence type="ECO:0000256" key="3">
    <source>
        <dbReference type="ARBA" id="ARBA00022771"/>
    </source>
</evidence>
<organism evidence="12 13">
    <name type="scientific">Synaphobranchus kaupii</name>
    <name type="common">Kaup's arrowtooth eel</name>
    <dbReference type="NCBI Taxonomy" id="118154"/>
    <lineage>
        <taxon>Eukaryota</taxon>
        <taxon>Metazoa</taxon>
        <taxon>Chordata</taxon>
        <taxon>Craniata</taxon>
        <taxon>Vertebrata</taxon>
        <taxon>Euteleostomi</taxon>
        <taxon>Actinopterygii</taxon>
        <taxon>Neopterygii</taxon>
        <taxon>Teleostei</taxon>
        <taxon>Anguilliformes</taxon>
        <taxon>Synaphobranchidae</taxon>
        <taxon>Synaphobranchus</taxon>
    </lineage>
</organism>
<dbReference type="PANTHER" id="PTHR46481:SF10">
    <property type="entry name" value="ZINC FINGER BED DOMAIN-CONTAINING PROTEIN 39"/>
    <property type="match status" value="1"/>
</dbReference>
<feature type="domain" description="BED-type" evidence="10">
    <location>
        <begin position="17"/>
        <end position="57"/>
    </location>
</feature>
<keyword evidence="7" id="KW-0804">Transcription</keyword>
<protein>
    <recommendedName>
        <fullName evidence="14">BED-type domain-containing protein</fullName>
    </recommendedName>
</protein>
<evidence type="ECO:0000256" key="2">
    <source>
        <dbReference type="ARBA" id="ARBA00022723"/>
    </source>
</evidence>
<reference evidence="12" key="1">
    <citation type="journal article" date="2023" name="Science">
        <title>Genome structures resolve the early diversification of teleost fishes.</title>
        <authorList>
            <person name="Parey E."/>
            <person name="Louis A."/>
            <person name="Montfort J."/>
            <person name="Bouchez O."/>
            <person name="Roques C."/>
            <person name="Iampietro C."/>
            <person name="Lluch J."/>
            <person name="Castinel A."/>
            <person name="Donnadieu C."/>
            <person name="Desvignes T."/>
            <person name="Floi Bucao C."/>
            <person name="Jouanno E."/>
            <person name="Wen M."/>
            <person name="Mejri S."/>
            <person name="Dirks R."/>
            <person name="Jansen H."/>
            <person name="Henkel C."/>
            <person name="Chen W.J."/>
            <person name="Zahm M."/>
            <person name="Cabau C."/>
            <person name="Klopp C."/>
            <person name="Thompson A.W."/>
            <person name="Robinson-Rechavi M."/>
            <person name="Braasch I."/>
            <person name="Lecointre G."/>
            <person name="Bobe J."/>
            <person name="Postlethwait J.H."/>
            <person name="Berthelot C."/>
            <person name="Roest Crollius H."/>
            <person name="Guiguen Y."/>
        </authorList>
    </citation>
    <scope>NUCLEOTIDE SEQUENCE</scope>
    <source>
        <strain evidence="12">WJC10195</strain>
    </source>
</reference>
<dbReference type="AlphaFoldDB" id="A0A9Q1J455"/>
<keyword evidence="3" id="KW-0863">Zinc-finger</keyword>
<comment type="subcellular location">
    <subcellularLocation>
        <location evidence="1">Nucleus</location>
    </subcellularLocation>
</comment>
<sequence length="600" mass="66997">MEEHLRVVGPMNGKFTFQKHPNGTIDRGRVTCLLCKKEFAYHRSSSSLSYHINAKHPVASAATANVSGEDVSNLASNSKALRQTTLGENTPCMSKSATDRLTNILAKWIAMNCRPINIVEDKGLTEVLQTASNDPSYKPPCRTTVTNKISKMYNGEKKNKLEILVEDSPNCVAITGDHCTSAGNHSYLGVTGHFIDGEWNLNSFALTVMKTETRHFADKCAEQFLKVANDWGIENKISTIGTDSAANMLAAMRALPYEHIACNAHILQRTITVCLDGSGFVGVLAKCRKIVGNFKQSPASTTELNQQQVALGQKSEQLIQDVPTRWNLTLAMVSRLLRNREAVQATLDQQNNHRLVMPSEAEWGKLQRLEVLLEPCRYVTELLGGEAYISCSVVLPAFRHLDRVMDITDEDPAYVVKFKNAFQRDLAARRADANETWFKLATALDPRFKDLKCLPREKRDQVWTSLENMLQEAEPRRAATLQPSTEDDEPAQKKRRSTLLLGSDSDSEEDGMESGELQRYRAEPSISIDDCPLQWWYAHSGAYEKLSALARKYLASPATSVPCERLFSLAGHIVQKKRAALLPENVTKLVCLGDWLKKKK</sequence>
<evidence type="ECO:0000259" key="11">
    <source>
        <dbReference type="Pfam" id="PF05699"/>
    </source>
</evidence>
<dbReference type="GO" id="GO:0046983">
    <property type="term" value="F:protein dimerization activity"/>
    <property type="evidence" value="ECO:0007669"/>
    <property type="project" value="InterPro"/>
</dbReference>
<evidence type="ECO:0000256" key="4">
    <source>
        <dbReference type="ARBA" id="ARBA00022833"/>
    </source>
</evidence>
<dbReference type="GO" id="GO:0003677">
    <property type="term" value="F:DNA binding"/>
    <property type="evidence" value="ECO:0007669"/>
    <property type="project" value="UniProtKB-KW"/>
</dbReference>
<dbReference type="EMBL" id="JAINUF010000004">
    <property type="protein sequence ID" value="KAJ8364970.1"/>
    <property type="molecule type" value="Genomic_DNA"/>
</dbReference>
<evidence type="ECO:0000313" key="12">
    <source>
        <dbReference type="EMBL" id="KAJ8364970.1"/>
    </source>
</evidence>
<dbReference type="InterPro" id="IPR052035">
    <property type="entry name" value="ZnF_BED_domain_contain"/>
</dbReference>
<keyword evidence="2" id="KW-0479">Metal-binding</keyword>
<dbReference type="SUPFAM" id="SSF53098">
    <property type="entry name" value="Ribonuclease H-like"/>
    <property type="match status" value="1"/>
</dbReference>
<dbReference type="PANTHER" id="PTHR46481">
    <property type="entry name" value="ZINC FINGER BED DOMAIN-CONTAINING PROTEIN 4"/>
    <property type="match status" value="1"/>
</dbReference>
<name>A0A9Q1J455_SYNKA</name>
<keyword evidence="6" id="KW-0238">DNA-binding</keyword>
<keyword evidence="5" id="KW-0805">Transcription regulation</keyword>
<evidence type="ECO:0000259" key="10">
    <source>
        <dbReference type="Pfam" id="PF02892"/>
    </source>
</evidence>
<feature type="region of interest" description="Disordered" evidence="9">
    <location>
        <begin position="473"/>
        <end position="519"/>
    </location>
</feature>
<keyword evidence="13" id="KW-1185">Reference proteome</keyword>
<keyword evidence="8" id="KW-0539">Nucleus</keyword>
<comment type="caution">
    <text evidence="12">The sequence shown here is derived from an EMBL/GenBank/DDBJ whole genome shotgun (WGS) entry which is preliminary data.</text>
</comment>
<dbReference type="InterPro" id="IPR008906">
    <property type="entry name" value="HATC_C_dom"/>
</dbReference>